<proteinExistence type="predicted"/>
<sequence>MGYTKGFKWAEKPNNRLKELSLLGIGVSALARILSKEFNCDINRKMVEQAKYRLGVSSFMLEVDSKMKTYKQLTLPMDNYIITCDYHSPYHSEVWINRTLAIAEKFKVKKHIIIGDLFDFNALKYFTVDDGGPKRDLDKEISQTDPVIKALDYFDENVLVCGNHERRVGMKTDSMIQARHLFGLYGGGIWNRKFKYSVYDKLFIGKDWMVVHPRSYSQVSTSVAKRLAEKYHKNIINSHGHFVGMTYDRSGKFLAIDLGGMFDVKKVDYINLQTTTHPLWRDGFGMLYNEHFYHFTDETDWSWWLK</sequence>
<name>A0A0F9C100_9ZZZZ</name>
<dbReference type="EMBL" id="LAZR01038315">
    <property type="protein sequence ID" value="KKL19892.1"/>
    <property type="molecule type" value="Genomic_DNA"/>
</dbReference>
<organism evidence="1">
    <name type="scientific">marine sediment metagenome</name>
    <dbReference type="NCBI Taxonomy" id="412755"/>
    <lineage>
        <taxon>unclassified sequences</taxon>
        <taxon>metagenomes</taxon>
        <taxon>ecological metagenomes</taxon>
    </lineage>
</organism>
<comment type="caution">
    <text evidence="1">The sequence shown here is derived from an EMBL/GenBank/DDBJ whole genome shotgun (WGS) entry which is preliminary data.</text>
</comment>
<dbReference type="SUPFAM" id="SSF56300">
    <property type="entry name" value="Metallo-dependent phosphatases"/>
    <property type="match status" value="1"/>
</dbReference>
<evidence type="ECO:0000313" key="1">
    <source>
        <dbReference type="EMBL" id="KKL19892.1"/>
    </source>
</evidence>
<gene>
    <name evidence="1" type="ORF">LCGC14_2460920</name>
</gene>
<accession>A0A0F9C100</accession>
<dbReference type="InterPro" id="IPR029052">
    <property type="entry name" value="Metallo-depent_PP-like"/>
</dbReference>
<dbReference type="AlphaFoldDB" id="A0A0F9C100"/>
<reference evidence="1" key="1">
    <citation type="journal article" date="2015" name="Nature">
        <title>Complex archaea that bridge the gap between prokaryotes and eukaryotes.</title>
        <authorList>
            <person name="Spang A."/>
            <person name="Saw J.H."/>
            <person name="Jorgensen S.L."/>
            <person name="Zaremba-Niedzwiedzka K."/>
            <person name="Martijn J."/>
            <person name="Lind A.E."/>
            <person name="van Eijk R."/>
            <person name="Schleper C."/>
            <person name="Guy L."/>
            <person name="Ettema T.J."/>
        </authorList>
    </citation>
    <scope>NUCLEOTIDE SEQUENCE</scope>
</reference>
<evidence type="ECO:0008006" key="2">
    <source>
        <dbReference type="Google" id="ProtNLM"/>
    </source>
</evidence>
<protein>
    <recommendedName>
        <fullName evidence="2">Calcineurin-like phosphoesterase domain-containing protein</fullName>
    </recommendedName>
</protein>